<reference evidence="2" key="1">
    <citation type="submission" date="2020-03" db="EMBL/GenBank/DDBJ databases">
        <title>A high-quality chromosome-level genome assembly of a woody plant with both climbing and erect habits, Rhamnella rubrinervis.</title>
        <authorList>
            <person name="Lu Z."/>
            <person name="Yang Y."/>
            <person name="Zhu X."/>
            <person name="Sun Y."/>
        </authorList>
    </citation>
    <scope>NUCLEOTIDE SEQUENCE</scope>
    <source>
        <strain evidence="2">BYM</strain>
        <tissue evidence="2">Leaf</tissue>
    </source>
</reference>
<sequence length="262" mass="29021">MLGSASGMAAVRFLRIYSSVESNLISVPSYGSALSQRMVSIPAVFRAVNYRRHYASSTVRAPEAASRGLHYVQIDPFTLIVTSGIEGLGGCLLILSRASLLECSSGLPTSLRRGVDALNRSSGSLQHYLALSRERYIYAWLYLVHQDEGLKPLASRFKASRNGSSSGLVSEIWESIQLRSELSFWNLPFLCIRAEEIVRATSASVARLGVRAKPPEPRNDSSSTKSVLSPAPKHRRRLVWPAAARRVRELFFPLRWLISFPS</sequence>
<evidence type="ECO:0000313" key="2">
    <source>
        <dbReference type="EMBL" id="KAF3443236.1"/>
    </source>
</evidence>
<dbReference type="AlphaFoldDB" id="A0A8K0H028"/>
<name>A0A8K0H028_9ROSA</name>
<evidence type="ECO:0000313" key="3">
    <source>
        <dbReference type="Proteomes" id="UP000796880"/>
    </source>
</evidence>
<gene>
    <name evidence="2" type="ORF">FNV43_RR12918</name>
</gene>
<comment type="caution">
    <text evidence="2">The sequence shown here is derived from an EMBL/GenBank/DDBJ whole genome shotgun (WGS) entry which is preliminary data.</text>
</comment>
<feature type="region of interest" description="Disordered" evidence="1">
    <location>
        <begin position="211"/>
        <end position="230"/>
    </location>
</feature>
<keyword evidence="3" id="KW-1185">Reference proteome</keyword>
<organism evidence="2 3">
    <name type="scientific">Rhamnella rubrinervis</name>
    <dbReference type="NCBI Taxonomy" id="2594499"/>
    <lineage>
        <taxon>Eukaryota</taxon>
        <taxon>Viridiplantae</taxon>
        <taxon>Streptophyta</taxon>
        <taxon>Embryophyta</taxon>
        <taxon>Tracheophyta</taxon>
        <taxon>Spermatophyta</taxon>
        <taxon>Magnoliopsida</taxon>
        <taxon>eudicotyledons</taxon>
        <taxon>Gunneridae</taxon>
        <taxon>Pentapetalae</taxon>
        <taxon>rosids</taxon>
        <taxon>fabids</taxon>
        <taxon>Rosales</taxon>
        <taxon>Rhamnaceae</taxon>
        <taxon>rhamnoid group</taxon>
        <taxon>Rhamneae</taxon>
        <taxon>Rhamnella</taxon>
    </lineage>
</organism>
<protein>
    <submittedName>
        <fullName evidence="2">Uncharacterized protein</fullName>
    </submittedName>
</protein>
<evidence type="ECO:0000256" key="1">
    <source>
        <dbReference type="SAM" id="MobiDB-lite"/>
    </source>
</evidence>
<proteinExistence type="predicted"/>
<accession>A0A8K0H028</accession>
<dbReference type="Proteomes" id="UP000796880">
    <property type="component" value="Unassembled WGS sequence"/>
</dbReference>
<dbReference type="EMBL" id="VOIH02000006">
    <property type="protein sequence ID" value="KAF3443236.1"/>
    <property type="molecule type" value="Genomic_DNA"/>
</dbReference>